<evidence type="ECO:0000313" key="2">
    <source>
        <dbReference type="EMBL" id="KAJ7612145.1"/>
    </source>
</evidence>
<dbReference type="AlphaFoldDB" id="A0AAD7B749"/>
<keyword evidence="3" id="KW-1185">Reference proteome</keyword>
<sequence>MLDNAPQRDPELWFDDGNLVIHAGNSQFLVHRGILSARSPVFKDMLSFPQPPESELVEGRPLVHFPDSEKEVAVFLKAVFDPEFFLPFPFPTKFDIIVGVLRLSHKYGVEYLRRRALIHLSSAFHTELAKRMTRRTTRIRTWTWPKERTYLIVATQLAREVGATWILPHVLYNLSTWFKEMLPKILTSFDRAQQVTFLQGHSIQAESTSVEIVKFISDGLDGCGTPDCAEGRLFALGKWHEKIIRQTFNPLYVWARGEDYWGLLAERLCSPCLTSLKQAHQAARQTFWDKLPEIYGLPPWEELEKLKVEAIGTDWFS</sequence>
<gene>
    <name evidence="2" type="ORF">FB45DRAFT_939968</name>
</gene>
<dbReference type="EMBL" id="JARKIF010000031">
    <property type="protein sequence ID" value="KAJ7612145.1"/>
    <property type="molecule type" value="Genomic_DNA"/>
</dbReference>
<protein>
    <recommendedName>
        <fullName evidence="1">BTB domain-containing protein</fullName>
    </recommendedName>
</protein>
<dbReference type="InterPro" id="IPR000210">
    <property type="entry name" value="BTB/POZ_dom"/>
</dbReference>
<comment type="caution">
    <text evidence="2">The sequence shown here is derived from an EMBL/GenBank/DDBJ whole genome shotgun (WGS) entry which is preliminary data.</text>
</comment>
<proteinExistence type="predicted"/>
<evidence type="ECO:0000313" key="3">
    <source>
        <dbReference type="Proteomes" id="UP001221142"/>
    </source>
</evidence>
<dbReference type="Gene3D" id="3.30.710.10">
    <property type="entry name" value="Potassium Channel Kv1.1, Chain A"/>
    <property type="match status" value="1"/>
</dbReference>
<name>A0AAD7B749_9AGAR</name>
<dbReference type="PROSITE" id="PS50097">
    <property type="entry name" value="BTB"/>
    <property type="match status" value="1"/>
</dbReference>
<organism evidence="2 3">
    <name type="scientific">Roridomyces roridus</name>
    <dbReference type="NCBI Taxonomy" id="1738132"/>
    <lineage>
        <taxon>Eukaryota</taxon>
        <taxon>Fungi</taxon>
        <taxon>Dikarya</taxon>
        <taxon>Basidiomycota</taxon>
        <taxon>Agaricomycotina</taxon>
        <taxon>Agaricomycetes</taxon>
        <taxon>Agaricomycetidae</taxon>
        <taxon>Agaricales</taxon>
        <taxon>Marasmiineae</taxon>
        <taxon>Mycenaceae</taxon>
        <taxon>Roridomyces</taxon>
    </lineage>
</organism>
<accession>A0AAD7B749</accession>
<feature type="domain" description="BTB" evidence="1">
    <location>
        <begin position="15"/>
        <end position="88"/>
    </location>
</feature>
<dbReference type="SUPFAM" id="SSF54695">
    <property type="entry name" value="POZ domain"/>
    <property type="match status" value="1"/>
</dbReference>
<dbReference type="InterPro" id="IPR011333">
    <property type="entry name" value="SKP1/BTB/POZ_sf"/>
</dbReference>
<dbReference type="Pfam" id="PF00651">
    <property type="entry name" value="BTB"/>
    <property type="match status" value="1"/>
</dbReference>
<dbReference type="CDD" id="cd18186">
    <property type="entry name" value="BTB_POZ_ZBTB_KLHL-like"/>
    <property type="match status" value="1"/>
</dbReference>
<evidence type="ECO:0000259" key="1">
    <source>
        <dbReference type="PROSITE" id="PS50097"/>
    </source>
</evidence>
<dbReference type="SMART" id="SM00225">
    <property type="entry name" value="BTB"/>
    <property type="match status" value="1"/>
</dbReference>
<reference evidence="2" key="1">
    <citation type="submission" date="2023-03" db="EMBL/GenBank/DDBJ databases">
        <title>Massive genome expansion in bonnet fungi (Mycena s.s.) driven by repeated elements and novel gene families across ecological guilds.</title>
        <authorList>
            <consortium name="Lawrence Berkeley National Laboratory"/>
            <person name="Harder C.B."/>
            <person name="Miyauchi S."/>
            <person name="Viragh M."/>
            <person name="Kuo A."/>
            <person name="Thoen E."/>
            <person name="Andreopoulos B."/>
            <person name="Lu D."/>
            <person name="Skrede I."/>
            <person name="Drula E."/>
            <person name="Henrissat B."/>
            <person name="Morin E."/>
            <person name="Kohler A."/>
            <person name="Barry K."/>
            <person name="LaButti K."/>
            <person name="Morin E."/>
            <person name="Salamov A."/>
            <person name="Lipzen A."/>
            <person name="Mereny Z."/>
            <person name="Hegedus B."/>
            <person name="Baldrian P."/>
            <person name="Stursova M."/>
            <person name="Weitz H."/>
            <person name="Taylor A."/>
            <person name="Grigoriev I.V."/>
            <person name="Nagy L.G."/>
            <person name="Martin F."/>
            <person name="Kauserud H."/>
        </authorList>
    </citation>
    <scope>NUCLEOTIDE SEQUENCE</scope>
    <source>
        <strain evidence="2">9284</strain>
    </source>
</reference>
<dbReference type="Proteomes" id="UP001221142">
    <property type="component" value="Unassembled WGS sequence"/>
</dbReference>